<protein>
    <submittedName>
        <fullName evidence="2">Glycosyltransferase involved in cell wall biosynthesis</fullName>
    </submittedName>
</protein>
<name>A0A7W7HM52_9ACTN</name>
<organism evidence="2 3">
    <name type="scientific">Actinoplanes lobatus</name>
    <dbReference type="NCBI Taxonomy" id="113568"/>
    <lineage>
        <taxon>Bacteria</taxon>
        <taxon>Bacillati</taxon>
        <taxon>Actinomycetota</taxon>
        <taxon>Actinomycetes</taxon>
        <taxon>Micromonosporales</taxon>
        <taxon>Micromonosporaceae</taxon>
        <taxon>Actinoplanes</taxon>
    </lineage>
</organism>
<gene>
    <name evidence="2" type="ORF">BJ964_007272</name>
</gene>
<dbReference type="InterPro" id="IPR001173">
    <property type="entry name" value="Glyco_trans_2-like"/>
</dbReference>
<dbReference type="Pfam" id="PF00535">
    <property type="entry name" value="Glycos_transf_2"/>
    <property type="match status" value="1"/>
</dbReference>
<dbReference type="CDD" id="cd00761">
    <property type="entry name" value="Glyco_tranf_GTA_type"/>
    <property type="match status" value="1"/>
</dbReference>
<evidence type="ECO:0000259" key="1">
    <source>
        <dbReference type="Pfam" id="PF00535"/>
    </source>
</evidence>
<keyword evidence="2" id="KW-0808">Transferase</keyword>
<comment type="caution">
    <text evidence="2">The sequence shown here is derived from an EMBL/GenBank/DDBJ whole genome shotgun (WGS) entry which is preliminary data.</text>
</comment>
<accession>A0A7W7HM52</accession>
<dbReference type="Gene3D" id="3.90.550.10">
    <property type="entry name" value="Spore Coat Polysaccharide Biosynthesis Protein SpsA, Chain A"/>
    <property type="match status" value="1"/>
</dbReference>
<sequence>MMPTRDRRRFAERAITYFLRQDFPDRELVILDDGHDEIRDLIPAGPIRYEHLDRPLVLGAKRNAGNELATGEIIVHWDDDDWQAPDRVSRQVAALSRANADLCGTGDQLYYEPATDRAWRYRYPVRRRWVAGNTLCYLRDRWREHPFPPVATGEDNHFVFAGRPPAEVPGVFHIGIVHPGNTAAKDTTGSFWTPAAPATAHRHLGPDLDFYRSPW</sequence>
<proteinExistence type="predicted"/>
<feature type="domain" description="Glycosyltransferase 2-like" evidence="1">
    <location>
        <begin position="2"/>
        <end position="128"/>
    </location>
</feature>
<evidence type="ECO:0000313" key="3">
    <source>
        <dbReference type="Proteomes" id="UP000590511"/>
    </source>
</evidence>
<dbReference type="EMBL" id="JACHNC010000001">
    <property type="protein sequence ID" value="MBB4753111.1"/>
    <property type="molecule type" value="Genomic_DNA"/>
</dbReference>
<dbReference type="InterPro" id="IPR029044">
    <property type="entry name" value="Nucleotide-diphossugar_trans"/>
</dbReference>
<dbReference type="SUPFAM" id="SSF53448">
    <property type="entry name" value="Nucleotide-diphospho-sugar transferases"/>
    <property type="match status" value="1"/>
</dbReference>
<reference evidence="2 3" key="1">
    <citation type="submission" date="2020-08" db="EMBL/GenBank/DDBJ databases">
        <title>Sequencing the genomes of 1000 actinobacteria strains.</title>
        <authorList>
            <person name="Klenk H.-P."/>
        </authorList>
    </citation>
    <scope>NUCLEOTIDE SEQUENCE [LARGE SCALE GENOMIC DNA]</scope>
    <source>
        <strain evidence="2 3">DSM 43150</strain>
    </source>
</reference>
<dbReference type="AlphaFoldDB" id="A0A7W7HM52"/>
<evidence type="ECO:0000313" key="2">
    <source>
        <dbReference type="EMBL" id="MBB4753111.1"/>
    </source>
</evidence>
<dbReference type="Proteomes" id="UP000590511">
    <property type="component" value="Unassembled WGS sequence"/>
</dbReference>
<dbReference type="GO" id="GO:0016740">
    <property type="term" value="F:transferase activity"/>
    <property type="evidence" value="ECO:0007669"/>
    <property type="project" value="UniProtKB-KW"/>
</dbReference>